<dbReference type="PANTHER" id="PTHR21198">
    <property type="entry name" value="GLUTAMATE RACEMASE"/>
    <property type="match status" value="1"/>
</dbReference>
<keyword evidence="6 7" id="KW-0961">Cell wall biogenesis/degradation</keyword>
<evidence type="ECO:0000256" key="7">
    <source>
        <dbReference type="HAMAP-Rule" id="MF_00258"/>
    </source>
</evidence>
<evidence type="ECO:0000256" key="4">
    <source>
        <dbReference type="ARBA" id="ARBA00022984"/>
    </source>
</evidence>
<organism evidence="8 9">
    <name type="scientific">Psittacicella hinzii</name>
    <dbReference type="NCBI Taxonomy" id="2028575"/>
    <lineage>
        <taxon>Bacteria</taxon>
        <taxon>Pseudomonadati</taxon>
        <taxon>Pseudomonadota</taxon>
        <taxon>Gammaproteobacteria</taxon>
        <taxon>Pasteurellales</taxon>
        <taxon>Psittacicellaceae</taxon>
        <taxon>Psittacicella</taxon>
    </lineage>
</organism>
<dbReference type="UniPathway" id="UPA00219"/>
<dbReference type="SUPFAM" id="SSF53681">
    <property type="entry name" value="Aspartate/glutamate racemase"/>
    <property type="match status" value="2"/>
</dbReference>
<dbReference type="Pfam" id="PF01177">
    <property type="entry name" value="Asp_Glu_race"/>
    <property type="match status" value="1"/>
</dbReference>
<accession>A0A3A1YKK5</accession>
<feature type="active site" description="Proton donor/acceptor" evidence="7">
    <location>
        <position position="80"/>
    </location>
</feature>
<comment type="caution">
    <text evidence="8">The sequence shown here is derived from an EMBL/GenBank/DDBJ whole genome shotgun (WGS) entry which is preliminary data.</text>
</comment>
<feature type="active site" description="Proton donor/acceptor" evidence="7">
    <location>
        <position position="199"/>
    </location>
</feature>
<dbReference type="NCBIfam" id="TIGR00067">
    <property type="entry name" value="glut_race"/>
    <property type="match status" value="1"/>
</dbReference>
<feature type="binding site" evidence="7">
    <location>
        <begin position="15"/>
        <end position="16"/>
    </location>
    <ligand>
        <name>substrate</name>
    </ligand>
</feature>
<evidence type="ECO:0000256" key="5">
    <source>
        <dbReference type="ARBA" id="ARBA00023235"/>
    </source>
</evidence>
<dbReference type="PANTHER" id="PTHR21198:SF2">
    <property type="entry name" value="GLUTAMATE RACEMASE"/>
    <property type="match status" value="1"/>
</dbReference>
<dbReference type="InterPro" id="IPR018187">
    <property type="entry name" value="Asp/Glu_racemase_AS_1"/>
</dbReference>
<protein>
    <recommendedName>
        <fullName evidence="2 7">Glutamate racemase</fullName>
        <ecNumber evidence="2 7">5.1.1.3</ecNumber>
    </recommendedName>
</protein>
<dbReference type="GO" id="GO:0071555">
    <property type="term" value="P:cell wall organization"/>
    <property type="evidence" value="ECO:0007669"/>
    <property type="project" value="UniProtKB-KW"/>
</dbReference>
<dbReference type="InterPro" id="IPR001920">
    <property type="entry name" value="Asp/Glu_race"/>
</dbReference>
<feature type="binding site" evidence="7">
    <location>
        <begin position="200"/>
        <end position="201"/>
    </location>
    <ligand>
        <name>substrate</name>
    </ligand>
</feature>
<dbReference type="PROSITE" id="PS00923">
    <property type="entry name" value="ASP_GLU_RACEMASE_1"/>
    <property type="match status" value="1"/>
</dbReference>
<dbReference type="InterPro" id="IPR004391">
    <property type="entry name" value="Glu_race"/>
</dbReference>
<dbReference type="AlphaFoldDB" id="A0A3A1YKK5"/>
<gene>
    <name evidence="7 8" type="primary">murI</name>
    <name evidence="8" type="ORF">CKF58_05670</name>
</gene>
<comment type="pathway">
    <text evidence="7">Cell wall biogenesis; peptidoglycan biosynthesis.</text>
</comment>
<dbReference type="InterPro" id="IPR033134">
    <property type="entry name" value="Asp/Glu_racemase_AS_2"/>
</dbReference>
<dbReference type="PROSITE" id="PS00924">
    <property type="entry name" value="ASP_GLU_RACEMASE_2"/>
    <property type="match status" value="1"/>
</dbReference>
<feature type="binding site" evidence="7">
    <location>
        <begin position="81"/>
        <end position="82"/>
    </location>
    <ligand>
        <name>substrate</name>
    </ligand>
</feature>
<evidence type="ECO:0000256" key="1">
    <source>
        <dbReference type="ARBA" id="ARBA00001602"/>
    </source>
</evidence>
<dbReference type="GO" id="GO:0008360">
    <property type="term" value="P:regulation of cell shape"/>
    <property type="evidence" value="ECO:0007669"/>
    <property type="project" value="UniProtKB-KW"/>
</dbReference>
<comment type="function">
    <text evidence="7">Provides the (R)-glutamate required for cell wall biosynthesis.</text>
</comment>
<evidence type="ECO:0000256" key="2">
    <source>
        <dbReference type="ARBA" id="ARBA00013090"/>
    </source>
</evidence>
<sequence>MMGLNTNKPSLLFFDSGMGGLSILKAVENTFFNCFNYYYLFDNALFPYSEKPDTLLKEKIIPLIQRAIEELNISLVVIACNTASTLILDELRQVVKVPVIGVVPALKPAVEYLVNKNKTHKAVGILATKATIARPYVLKLIEQYAAPINHNVSLLGTTDLVEYVEAKIRQEVTDKKLEQILSPWLNNTNLDLGVIVLACTHFSLVKDEIQSLFPDVLLVDACYAISRRVGYLFGIFKQENLEQQRQEFLDYLAALKTQDHEPVLDKHLLSTKELSTQEFSKIQNQGFRDYQYFPHKK</sequence>
<dbReference type="GO" id="GO:0009252">
    <property type="term" value="P:peptidoglycan biosynthetic process"/>
    <property type="evidence" value="ECO:0007669"/>
    <property type="project" value="UniProtKB-UniRule"/>
</dbReference>
<evidence type="ECO:0000313" key="8">
    <source>
        <dbReference type="EMBL" id="RIY36774.1"/>
    </source>
</evidence>
<keyword evidence="9" id="KW-1185">Reference proteome</keyword>
<dbReference type="EMBL" id="NRJG01000101">
    <property type="protein sequence ID" value="RIY36774.1"/>
    <property type="molecule type" value="Genomic_DNA"/>
</dbReference>
<keyword evidence="4 7" id="KW-0573">Peptidoglycan synthesis</keyword>
<name>A0A3A1YKK5_9GAMM</name>
<comment type="catalytic activity">
    <reaction evidence="1 7">
        <text>L-glutamate = D-glutamate</text>
        <dbReference type="Rhea" id="RHEA:12813"/>
        <dbReference type="ChEBI" id="CHEBI:29985"/>
        <dbReference type="ChEBI" id="CHEBI:29986"/>
        <dbReference type="EC" id="5.1.1.3"/>
    </reaction>
</comment>
<evidence type="ECO:0000256" key="6">
    <source>
        <dbReference type="ARBA" id="ARBA00023316"/>
    </source>
</evidence>
<dbReference type="EC" id="5.1.1.3" evidence="2 7"/>
<dbReference type="HAMAP" id="MF_00258">
    <property type="entry name" value="Glu_racemase"/>
    <property type="match status" value="1"/>
</dbReference>
<dbReference type="RefSeq" id="WP_119531844.1">
    <property type="nucleotide sequence ID" value="NZ_JBHSSP010000005.1"/>
</dbReference>
<dbReference type="InterPro" id="IPR015942">
    <property type="entry name" value="Asp/Glu/hydantoin_racemase"/>
</dbReference>
<evidence type="ECO:0000313" key="9">
    <source>
        <dbReference type="Proteomes" id="UP000265916"/>
    </source>
</evidence>
<feature type="binding site" evidence="7">
    <location>
        <begin position="48"/>
        <end position="49"/>
    </location>
    <ligand>
        <name>substrate</name>
    </ligand>
</feature>
<dbReference type="Proteomes" id="UP000265916">
    <property type="component" value="Unassembled WGS sequence"/>
</dbReference>
<dbReference type="OrthoDB" id="9801055at2"/>
<proteinExistence type="inferred from homology"/>
<dbReference type="Gene3D" id="3.40.50.1860">
    <property type="match status" value="2"/>
</dbReference>
<comment type="similarity">
    <text evidence="7">Belongs to the aspartate/glutamate racemases family.</text>
</comment>
<reference evidence="8 9" key="1">
    <citation type="submission" date="2017-08" db="EMBL/GenBank/DDBJ databases">
        <title>Reclassification of Bisgaard taxon 37 and 44.</title>
        <authorList>
            <person name="Christensen H."/>
        </authorList>
    </citation>
    <scope>NUCLEOTIDE SEQUENCE [LARGE SCALE GENOMIC DNA]</scope>
    <source>
        <strain evidence="8 9">111</strain>
    </source>
</reference>
<evidence type="ECO:0000256" key="3">
    <source>
        <dbReference type="ARBA" id="ARBA00022960"/>
    </source>
</evidence>
<keyword evidence="3 7" id="KW-0133">Cell shape</keyword>
<dbReference type="GO" id="GO:0008881">
    <property type="term" value="F:glutamate racemase activity"/>
    <property type="evidence" value="ECO:0007669"/>
    <property type="project" value="UniProtKB-UniRule"/>
</dbReference>
<keyword evidence="5 7" id="KW-0413">Isomerase</keyword>